<evidence type="ECO:0000256" key="1">
    <source>
        <dbReference type="ARBA" id="ARBA00010618"/>
    </source>
</evidence>
<dbReference type="InterPro" id="IPR014722">
    <property type="entry name" value="Rib_uL2_dom2"/>
</dbReference>
<dbReference type="EMBL" id="JAJGCB010000011">
    <property type="protein sequence ID" value="KAJ8990447.1"/>
    <property type="molecule type" value="Genomic_DNA"/>
</dbReference>
<keyword evidence="2" id="KW-0689">Ribosomal protein</keyword>
<dbReference type="InterPro" id="IPR008991">
    <property type="entry name" value="Translation_prot_SH3-like_sf"/>
</dbReference>
<dbReference type="SUPFAM" id="SSF50104">
    <property type="entry name" value="Translation proteins SH3-like domain"/>
    <property type="match status" value="1"/>
</dbReference>
<name>A0AAN6EV81_EXODE</name>
<evidence type="ECO:0008006" key="6">
    <source>
        <dbReference type="Google" id="ProtNLM"/>
    </source>
</evidence>
<comment type="caution">
    <text evidence="4">The sequence shown here is derived from an EMBL/GenBank/DDBJ whole genome shotgun (WGS) entry which is preliminary data.</text>
</comment>
<dbReference type="GO" id="GO:0006412">
    <property type="term" value="P:translation"/>
    <property type="evidence" value="ECO:0007669"/>
    <property type="project" value="InterPro"/>
</dbReference>
<proteinExistence type="inferred from homology"/>
<protein>
    <recommendedName>
        <fullName evidence="6">KOW domain-containing protein</fullName>
    </recommendedName>
</protein>
<dbReference type="CDD" id="cd06089">
    <property type="entry name" value="KOW_RPL26"/>
    <property type="match status" value="1"/>
</dbReference>
<dbReference type="PANTHER" id="PTHR12903">
    <property type="entry name" value="MITOCHONDRIAL RIBOSOMAL PROTEIN L24"/>
    <property type="match status" value="1"/>
</dbReference>
<reference evidence="4" key="1">
    <citation type="submission" date="2023-01" db="EMBL/GenBank/DDBJ databases">
        <title>Exophiala dermititidis isolated from Cystic Fibrosis Patient.</title>
        <authorList>
            <person name="Kurbessoian T."/>
            <person name="Crocker A."/>
            <person name="Murante D."/>
            <person name="Hogan D.A."/>
            <person name="Stajich J.E."/>
        </authorList>
    </citation>
    <scope>NUCLEOTIDE SEQUENCE</scope>
    <source>
        <strain evidence="4">Ex8</strain>
    </source>
</reference>
<dbReference type="Pfam" id="PF22682">
    <property type="entry name" value="Ribosomal_uL24m-like"/>
    <property type="match status" value="1"/>
</dbReference>
<dbReference type="Gene3D" id="2.30.30.30">
    <property type="match status" value="1"/>
</dbReference>
<dbReference type="GO" id="GO:1990904">
    <property type="term" value="C:ribonucleoprotein complex"/>
    <property type="evidence" value="ECO:0007669"/>
    <property type="project" value="UniProtKB-KW"/>
</dbReference>
<dbReference type="GO" id="GO:0003735">
    <property type="term" value="F:structural constituent of ribosome"/>
    <property type="evidence" value="ECO:0007669"/>
    <property type="project" value="InterPro"/>
</dbReference>
<sequence length="379" mass="43564">MQKVLRINLLARNQALKAERRKNLKKLKEEWSQHDSRRIAIDRAQRGYIKDERRHRREDWVAGPLAPKRDAGKQQELFGTVSGLIAQGPKFPERTRAGPKGNGWDPVGSEGLEGEHKEWEGFGNEGNIVEGDRVCVVQGKEEIVGKIGRVKSINAEAKELTVEGVNLADVQIPEGVPQRERIAFQALELPIPIDSVRLVHRLRDERTGRDRDVIVKLLRGGAPYFQREAYSPLPRHTRYVAGEDIEVPWPQVDIPTYQAFEADTSRFDVESQSFIPSLYDPPLPRSGILDELRDDKYARDREWHDDEYVRLKVLEDARAAWYEQRKLQSPLEQLAEYKLELAQKRAEEVKKQGLPEETLKIILETKQSKPQRRQKALAA</sequence>
<accession>A0AAN6EV81</accession>
<dbReference type="InterPro" id="IPR003256">
    <property type="entry name" value="Ribosomal_uL24"/>
</dbReference>
<dbReference type="InterPro" id="IPR041988">
    <property type="entry name" value="Ribosomal_uL24_KOW"/>
</dbReference>
<evidence type="ECO:0000256" key="2">
    <source>
        <dbReference type="ARBA" id="ARBA00022980"/>
    </source>
</evidence>
<comment type="similarity">
    <text evidence="1">Belongs to the universal ribosomal protein uL24 family.</text>
</comment>
<keyword evidence="3" id="KW-0687">Ribonucleoprotein</keyword>
<organism evidence="4 5">
    <name type="scientific">Exophiala dermatitidis</name>
    <name type="common">Black yeast-like fungus</name>
    <name type="synonym">Wangiella dermatitidis</name>
    <dbReference type="NCBI Taxonomy" id="5970"/>
    <lineage>
        <taxon>Eukaryota</taxon>
        <taxon>Fungi</taxon>
        <taxon>Dikarya</taxon>
        <taxon>Ascomycota</taxon>
        <taxon>Pezizomycotina</taxon>
        <taxon>Eurotiomycetes</taxon>
        <taxon>Chaetothyriomycetidae</taxon>
        <taxon>Chaetothyriales</taxon>
        <taxon>Herpotrichiellaceae</taxon>
        <taxon>Exophiala</taxon>
    </lineage>
</organism>
<dbReference type="Proteomes" id="UP001161757">
    <property type="component" value="Unassembled WGS sequence"/>
</dbReference>
<dbReference type="GO" id="GO:0005840">
    <property type="term" value="C:ribosome"/>
    <property type="evidence" value="ECO:0007669"/>
    <property type="project" value="UniProtKB-KW"/>
</dbReference>
<evidence type="ECO:0000256" key="3">
    <source>
        <dbReference type="ARBA" id="ARBA00023274"/>
    </source>
</evidence>
<evidence type="ECO:0000313" key="5">
    <source>
        <dbReference type="Proteomes" id="UP001161757"/>
    </source>
</evidence>
<dbReference type="GO" id="GO:0003723">
    <property type="term" value="F:RNA binding"/>
    <property type="evidence" value="ECO:0007669"/>
    <property type="project" value="InterPro"/>
</dbReference>
<dbReference type="AlphaFoldDB" id="A0AAN6EV81"/>
<evidence type="ECO:0000313" key="4">
    <source>
        <dbReference type="EMBL" id="KAJ8990447.1"/>
    </source>
</evidence>
<gene>
    <name evidence="4" type="ORF">HRR80_005931</name>
</gene>